<dbReference type="EMBL" id="SGFE01000011">
    <property type="protein sequence ID" value="RZI32370.1"/>
    <property type="molecule type" value="Genomic_DNA"/>
</dbReference>
<sequence>MEEEQSKEWGYRIGPSAELLKEIGQIMVNYSECERAIYSVFRNIMSLDQGDTYLLVKHANLNAEKMSAIIRAKIDQVKPSSLIEPLREGLNFFKSSIEHRNIVAHWQWALTEGDTGLAFNSMKSKPDEPEAGRAYDIVELKTTAFRLAKAATLINTVSITMYEVRRQILAYPGWEPNSYSNRTAIDEWIITFSLDKTRDHLDRIEKALYRSVQPPSNDKDQ</sequence>
<accession>A0A4V2DY04</accession>
<comment type="caution">
    <text evidence="1">The sequence shown here is derived from an EMBL/GenBank/DDBJ whole genome shotgun (WGS) entry which is preliminary data.</text>
</comment>
<dbReference type="RefSeq" id="WP_130138271.1">
    <property type="nucleotide sequence ID" value="NZ_SGFE01000011.1"/>
</dbReference>
<name>A0A4V2DY04_9PSED</name>
<evidence type="ECO:0000313" key="2">
    <source>
        <dbReference type="Proteomes" id="UP000293369"/>
    </source>
</evidence>
<dbReference type="Proteomes" id="UP000293369">
    <property type="component" value="Unassembled WGS sequence"/>
</dbReference>
<dbReference type="AlphaFoldDB" id="A0A4V2DY04"/>
<organism evidence="1 2">
    <name type="scientific">Pseudomonas orientalis</name>
    <dbReference type="NCBI Taxonomy" id="76758"/>
    <lineage>
        <taxon>Bacteria</taxon>
        <taxon>Pseudomonadati</taxon>
        <taxon>Pseudomonadota</taxon>
        <taxon>Gammaproteobacteria</taxon>
        <taxon>Pseudomonadales</taxon>
        <taxon>Pseudomonadaceae</taxon>
        <taxon>Pseudomonas</taxon>
    </lineage>
</organism>
<reference evidence="1 2" key="1">
    <citation type="submission" date="2019-02" db="EMBL/GenBank/DDBJ databases">
        <title>Pseudomonas spp from wheat grain.</title>
        <authorList>
            <person name="Cho G.-S."/>
            <person name="Franz C.M.A.P."/>
        </authorList>
    </citation>
    <scope>NUCLEOTIDE SEQUENCE [LARGE SCALE GENOMIC DNA]</scope>
    <source>
        <strain evidence="1 2">133NRW</strain>
    </source>
</reference>
<gene>
    <name evidence="1" type="ORF">EUX57_07555</name>
</gene>
<proteinExistence type="predicted"/>
<evidence type="ECO:0000313" key="1">
    <source>
        <dbReference type="EMBL" id="RZI32370.1"/>
    </source>
</evidence>
<protein>
    <submittedName>
        <fullName evidence="1">Uncharacterized protein</fullName>
    </submittedName>
</protein>